<dbReference type="InParanoid" id="A0A2T3ASV9"/>
<organism evidence="1 2">
    <name type="scientific">Amorphotheca resinae ATCC 22711</name>
    <dbReference type="NCBI Taxonomy" id="857342"/>
    <lineage>
        <taxon>Eukaryota</taxon>
        <taxon>Fungi</taxon>
        <taxon>Dikarya</taxon>
        <taxon>Ascomycota</taxon>
        <taxon>Pezizomycotina</taxon>
        <taxon>Leotiomycetes</taxon>
        <taxon>Helotiales</taxon>
        <taxon>Amorphothecaceae</taxon>
        <taxon>Amorphotheca</taxon>
    </lineage>
</organism>
<sequence>MPRCLSLLMLSPGPWPLADPVTRGRRGMPLPNSTLTQSLILTERSGVGALWGIATYVYV</sequence>
<dbReference type="AlphaFoldDB" id="A0A2T3ASV9"/>
<dbReference type="EMBL" id="KZ679016">
    <property type="protein sequence ID" value="PSS10557.1"/>
    <property type="molecule type" value="Genomic_DNA"/>
</dbReference>
<dbReference type="RefSeq" id="XP_024717736.1">
    <property type="nucleotide sequence ID" value="XM_024867005.1"/>
</dbReference>
<dbReference type="GeneID" id="36575086"/>
<dbReference type="Proteomes" id="UP000241818">
    <property type="component" value="Unassembled WGS sequence"/>
</dbReference>
<accession>A0A2T3ASV9</accession>
<keyword evidence="2" id="KW-1185">Reference proteome</keyword>
<evidence type="ECO:0000313" key="2">
    <source>
        <dbReference type="Proteomes" id="UP000241818"/>
    </source>
</evidence>
<proteinExistence type="predicted"/>
<reference evidence="1 2" key="1">
    <citation type="journal article" date="2018" name="New Phytol.">
        <title>Comparative genomics and transcriptomics depict ericoid mycorrhizal fungi as versatile saprotrophs and plant mutualists.</title>
        <authorList>
            <person name="Martino E."/>
            <person name="Morin E."/>
            <person name="Grelet G.A."/>
            <person name="Kuo A."/>
            <person name="Kohler A."/>
            <person name="Daghino S."/>
            <person name="Barry K.W."/>
            <person name="Cichocki N."/>
            <person name="Clum A."/>
            <person name="Dockter R.B."/>
            <person name="Hainaut M."/>
            <person name="Kuo R.C."/>
            <person name="LaButti K."/>
            <person name="Lindahl B.D."/>
            <person name="Lindquist E.A."/>
            <person name="Lipzen A."/>
            <person name="Khouja H.R."/>
            <person name="Magnuson J."/>
            <person name="Murat C."/>
            <person name="Ohm R.A."/>
            <person name="Singer S.W."/>
            <person name="Spatafora J.W."/>
            <person name="Wang M."/>
            <person name="Veneault-Fourrey C."/>
            <person name="Henrissat B."/>
            <person name="Grigoriev I.V."/>
            <person name="Martin F.M."/>
            <person name="Perotto S."/>
        </authorList>
    </citation>
    <scope>NUCLEOTIDE SEQUENCE [LARGE SCALE GENOMIC DNA]</scope>
    <source>
        <strain evidence="1 2">ATCC 22711</strain>
    </source>
</reference>
<name>A0A2T3ASV9_AMORE</name>
<protein>
    <submittedName>
        <fullName evidence="1">Uncharacterized protein</fullName>
    </submittedName>
</protein>
<evidence type="ECO:0000313" key="1">
    <source>
        <dbReference type="EMBL" id="PSS10557.1"/>
    </source>
</evidence>
<gene>
    <name evidence="1" type="ORF">M430DRAFT_36850</name>
</gene>